<reference evidence="3" key="1">
    <citation type="journal article" date="2013" name="Genome Biol. Evol.">
        <title>The genome sequence of Streptomyces lividans 66 reveals a novel tRNA-dependent peptide biosynthetic system within a metal-related genomic island.</title>
        <authorList>
            <person name="Cruz-Morales P."/>
            <person name="Vijgenboom E."/>
            <person name="Iruegas-Bocardo F."/>
            <person name="Girard G."/>
            <person name="Yanez-Guerra L.A."/>
            <person name="Ramos-Aboites H.E."/>
            <person name="Pernodet J.L."/>
            <person name="Anne J."/>
            <person name="van Wezel G.P."/>
            <person name="Barona-Gomez F."/>
        </authorList>
    </citation>
    <scope>NUCLEOTIDE SEQUENCE [LARGE SCALE GENOMIC DNA]</scope>
    <source>
        <strain evidence="3">1326</strain>
    </source>
</reference>
<protein>
    <submittedName>
        <fullName evidence="2">Putative DNA-binding protein</fullName>
    </submittedName>
</protein>
<dbReference type="GO" id="GO:0003677">
    <property type="term" value="F:DNA binding"/>
    <property type="evidence" value="ECO:0007669"/>
    <property type="project" value="UniProtKB-KW"/>
</dbReference>
<name>A0A7U9DU66_STRLI</name>
<dbReference type="Pfam" id="PF13560">
    <property type="entry name" value="HTH_31"/>
    <property type="match status" value="1"/>
</dbReference>
<dbReference type="SMART" id="SM00530">
    <property type="entry name" value="HTH_XRE"/>
    <property type="match status" value="1"/>
</dbReference>
<evidence type="ECO:0000313" key="3">
    <source>
        <dbReference type="Proteomes" id="UP000014062"/>
    </source>
</evidence>
<dbReference type="PROSITE" id="PS50943">
    <property type="entry name" value="HTH_CROC1"/>
    <property type="match status" value="1"/>
</dbReference>
<dbReference type="CDD" id="cd00093">
    <property type="entry name" value="HTH_XRE"/>
    <property type="match status" value="1"/>
</dbReference>
<proteinExistence type="predicted"/>
<dbReference type="Gene3D" id="1.10.260.40">
    <property type="entry name" value="lambda repressor-like DNA-binding domains"/>
    <property type="match status" value="1"/>
</dbReference>
<keyword evidence="2" id="KW-0238">DNA-binding</keyword>
<organism evidence="2 3">
    <name type="scientific">Streptomyces lividans 1326</name>
    <dbReference type="NCBI Taxonomy" id="1200984"/>
    <lineage>
        <taxon>Bacteria</taxon>
        <taxon>Bacillati</taxon>
        <taxon>Actinomycetota</taxon>
        <taxon>Actinomycetes</taxon>
        <taxon>Kitasatosporales</taxon>
        <taxon>Streptomycetaceae</taxon>
        <taxon>Streptomyces</taxon>
    </lineage>
</organism>
<dbReference type="InterPro" id="IPR043917">
    <property type="entry name" value="DUF5753"/>
</dbReference>
<dbReference type="Pfam" id="PF19054">
    <property type="entry name" value="DUF5753"/>
    <property type="match status" value="1"/>
</dbReference>
<gene>
    <name evidence="2" type="ORF">SLI_4538</name>
</gene>
<dbReference type="InterPro" id="IPR010982">
    <property type="entry name" value="Lambda_DNA-bd_dom_sf"/>
</dbReference>
<dbReference type="GeneID" id="91384740"/>
<accession>A0A7U9DU66</accession>
<feature type="domain" description="HTH cro/C1-type" evidence="1">
    <location>
        <begin position="21"/>
        <end position="74"/>
    </location>
</feature>
<sequence length="279" mass="30546">MPGPKDLDPSSSPRALLGAELRHAREKSGLSQEELGARLFVSGSFIGQLESGTRRMQPEYARLLDDVLDTEDFFRRNCAASAKSKYPEHFAQAAEAEGTAREIKEYASMLIPGLLQTPAYARAVCRAYQPTAPDDAIEELVTARMERARMLADPTGPVLWAVVDESALRRSTGGPGVMAEALRHLAHLMRENRVIVQVLPFEAGAHPAMQGCVKLMDFADAPSLVYLEGVGTGRVDDDPATVGRYRFYYELLMVAALSTTKSLSLIEKLAQNYAHGDHP</sequence>
<dbReference type="AlphaFoldDB" id="A0A7U9DU66"/>
<dbReference type="RefSeq" id="WP_003974673.1">
    <property type="nucleotide sequence ID" value="NZ_CM001889.1"/>
</dbReference>
<dbReference type="Proteomes" id="UP000014062">
    <property type="component" value="Chromosome"/>
</dbReference>
<evidence type="ECO:0000313" key="2">
    <source>
        <dbReference type="EMBL" id="EOY49247.1"/>
    </source>
</evidence>
<dbReference type="EMBL" id="CM001889">
    <property type="protein sequence ID" value="EOY49247.1"/>
    <property type="molecule type" value="Genomic_DNA"/>
</dbReference>
<dbReference type="InterPro" id="IPR001387">
    <property type="entry name" value="Cro/C1-type_HTH"/>
</dbReference>
<dbReference type="SUPFAM" id="SSF47413">
    <property type="entry name" value="lambda repressor-like DNA-binding domains"/>
    <property type="match status" value="1"/>
</dbReference>
<evidence type="ECO:0000259" key="1">
    <source>
        <dbReference type="PROSITE" id="PS50943"/>
    </source>
</evidence>